<dbReference type="GO" id="GO:0006884">
    <property type="term" value="P:cell volume homeostasis"/>
    <property type="evidence" value="ECO:0007669"/>
    <property type="project" value="InterPro"/>
</dbReference>
<dbReference type="GO" id="GO:0005886">
    <property type="term" value="C:plasma membrane"/>
    <property type="evidence" value="ECO:0007669"/>
    <property type="project" value="InterPro"/>
</dbReference>
<dbReference type="GO" id="GO:0000387">
    <property type="term" value="P:spliceosomal snRNP assembly"/>
    <property type="evidence" value="ECO:0007669"/>
    <property type="project" value="InterPro"/>
</dbReference>
<dbReference type="GO" id="GO:0045292">
    <property type="term" value="P:mRNA cis splicing, via spliceosome"/>
    <property type="evidence" value="ECO:0007669"/>
    <property type="project" value="TreeGrafter"/>
</dbReference>
<feature type="compositionally biased region" description="Basic and acidic residues" evidence="6">
    <location>
        <begin position="180"/>
        <end position="201"/>
    </location>
</feature>
<evidence type="ECO:0000256" key="2">
    <source>
        <dbReference type="ARBA" id="ARBA00004496"/>
    </source>
</evidence>
<comment type="subcellular location">
    <subcellularLocation>
        <location evidence="2">Cytoplasm</location>
    </subcellularLocation>
    <subcellularLocation>
        <location evidence="1">Nucleus</location>
    </subcellularLocation>
</comment>
<dbReference type="GO" id="GO:0034715">
    <property type="term" value="C:pICln-Sm protein complex"/>
    <property type="evidence" value="ECO:0007669"/>
    <property type="project" value="InterPro"/>
</dbReference>
<evidence type="ECO:0000313" key="7">
    <source>
        <dbReference type="EMBL" id="KIY70663.1"/>
    </source>
</evidence>
<dbReference type="GO" id="GO:0005829">
    <property type="term" value="C:cytosol"/>
    <property type="evidence" value="ECO:0007669"/>
    <property type="project" value="InterPro"/>
</dbReference>
<evidence type="ECO:0000256" key="6">
    <source>
        <dbReference type="SAM" id="MobiDB-lite"/>
    </source>
</evidence>
<dbReference type="GO" id="GO:0006821">
    <property type="term" value="P:chloride transport"/>
    <property type="evidence" value="ECO:0007669"/>
    <property type="project" value="InterPro"/>
</dbReference>
<dbReference type="STRING" id="1314674.A0A0D7BJC0"/>
<evidence type="ECO:0000256" key="4">
    <source>
        <dbReference type="ARBA" id="ARBA00022490"/>
    </source>
</evidence>
<evidence type="ECO:0008006" key="9">
    <source>
        <dbReference type="Google" id="ProtNLM"/>
    </source>
</evidence>
<dbReference type="InterPro" id="IPR003521">
    <property type="entry name" value="ICln"/>
</dbReference>
<sequence length="201" mass="22354">MAVVLTSTIPKFNTLEEHKAFVATTPENFDTIPPVLRWKQTNVRVAFDPAIDAHPAWTSGTLYVIDSVLVFIQDADEKGFQIEYPAITLHAISRAVGETPSIYCQLDDQFGNPEAETETEEDTAMRELLITPEDATSLDSIFDALSLCASLHPDEPSPSDDEDDAFLDLDNFEDADEDGKELSEAGKVRSDFTNDSRYKPY</sequence>
<evidence type="ECO:0000256" key="3">
    <source>
        <dbReference type="ARBA" id="ARBA00007054"/>
    </source>
</evidence>
<evidence type="ECO:0000313" key="8">
    <source>
        <dbReference type="Proteomes" id="UP000054007"/>
    </source>
</evidence>
<dbReference type="InterPro" id="IPR039924">
    <property type="entry name" value="ICln/Lot5/Saf5"/>
</dbReference>
<keyword evidence="5" id="KW-0539">Nucleus</keyword>
<dbReference type="OrthoDB" id="19714at2759"/>
<dbReference type="PRINTS" id="PR01348">
    <property type="entry name" value="ICLNCHANNEL"/>
</dbReference>
<dbReference type="Gene3D" id="2.30.29.30">
    <property type="entry name" value="Pleckstrin-homology domain (PH domain)/Phosphotyrosine-binding domain (PTB)"/>
    <property type="match status" value="1"/>
</dbReference>
<dbReference type="GO" id="GO:0034709">
    <property type="term" value="C:methylosome"/>
    <property type="evidence" value="ECO:0007669"/>
    <property type="project" value="InterPro"/>
</dbReference>
<comment type="similarity">
    <text evidence="3">Belongs to the pICln (TC 1.A.47) family.</text>
</comment>
<organism evidence="7 8">
    <name type="scientific">Cylindrobasidium torrendii FP15055 ss-10</name>
    <dbReference type="NCBI Taxonomy" id="1314674"/>
    <lineage>
        <taxon>Eukaryota</taxon>
        <taxon>Fungi</taxon>
        <taxon>Dikarya</taxon>
        <taxon>Basidiomycota</taxon>
        <taxon>Agaricomycotina</taxon>
        <taxon>Agaricomycetes</taxon>
        <taxon>Agaricomycetidae</taxon>
        <taxon>Agaricales</taxon>
        <taxon>Marasmiineae</taxon>
        <taxon>Physalacriaceae</taxon>
        <taxon>Cylindrobasidium</taxon>
    </lineage>
</organism>
<name>A0A0D7BJC0_9AGAR</name>
<dbReference type="Proteomes" id="UP000054007">
    <property type="component" value="Unassembled WGS sequence"/>
</dbReference>
<dbReference type="InterPro" id="IPR011993">
    <property type="entry name" value="PH-like_dom_sf"/>
</dbReference>
<keyword evidence="8" id="KW-1185">Reference proteome</keyword>
<feature type="region of interest" description="Disordered" evidence="6">
    <location>
        <begin position="151"/>
        <end position="201"/>
    </location>
</feature>
<evidence type="ECO:0000256" key="1">
    <source>
        <dbReference type="ARBA" id="ARBA00004123"/>
    </source>
</evidence>
<proteinExistence type="inferred from homology"/>
<keyword evidence="4" id="KW-0963">Cytoplasm</keyword>
<evidence type="ECO:0000256" key="5">
    <source>
        <dbReference type="ARBA" id="ARBA00023242"/>
    </source>
</evidence>
<reference evidence="7 8" key="1">
    <citation type="journal article" date="2015" name="Fungal Genet. Biol.">
        <title>Evolution of novel wood decay mechanisms in Agaricales revealed by the genome sequences of Fistulina hepatica and Cylindrobasidium torrendii.</title>
        <authorList>
            <person name="Floudas D."/>
            <person name="Held B.W."/>
            <person name="Riley R."/>
            <person name="Nagy L.G."/>
            <person name="Koehler G."/>
            <person name="Ransdell A.S."/>
            <person name="Younus H."/>
            <person name="Chow J."/>
            <person name="Chiniquy J."/>
            <person name="Lipzen A."/>
            <person name="Tritt A."/>
            <person name="Sun H."/>
            <person name="Haridas S."/>
            <person name="LaButti K."/>
            <person name="Ohm R.A."/>
            <person name="Kues U."/>
            <person name="Blanchette R.A."/>
            <person name="Grigoriev I.V."/>
            <person name="Minto R.E."/>
            <person name="Hibbett D.S."/>
        </authorList>
    </citation>
    <scope>NUCLEOTIDE SEQUENCE [LARGE SCALE GENOMIC DNA]</scope>
    <source>
        <strain evidence="7 8">FP15055 ss-10</strain>
    </source>
</reference>
<gene>
    <name evidence="7" type="ORF">CYLTODRAFT_419618</name>
</gene>
<dbReference type="AlphaFoldDB" id="A0A0D7BJC0"/>
<dbReference type="EMBL" id="KN880465">
    <property type="protein sequence ID" value="KIY70663.1"/>
    <property type="molecule type" value="Genomic_DNA"/>
</dbReference>
<dbReference type="PANTHER" id="PTHR21399:SF0">
    <property type="entry name" value="METHYLOSOME SUBUNIT PICLN"/>
    <property type="match status" value="1"/>
</dbReference>
<dbReference type="Pfam" id="PF03517">
    <property type="entry name" value="Voldacs"/>
    <property type="match status" value="1"/>
</dbReference>
<dbReference type="PANTHER" id="PTHR21399">
    <property type="entry name" value="CHLORIDE CONDUCTANCE REGULATORY PROTEIN ICLN"/>
    <property type="match status" value="1"/>
</dbReference>
<feature type="compositionally biased region" description="Acidic residues" evidence="6">
    <location>
        <begin position="157"/>
        <end position="179"/>
    </location>
</feature>
<accession>A0A0D7BJC0</accession>
<protein>
    <recommendedName>
        <fullName evidence="9">Regulator of volume decrease after cellular swelling-domain-containing protein</fullName>
    </recommendedName>
</protein>
<dbReference type="GO" id="GO:0005681">
    <property type="term" value="C:spliceosomal complex"/>
    <property type="evidence" value="ECO:0007669"/>
    <property type="project" value="TreeGrafter"/>
</dbReference>